<organism evidence="2 3">
    <name type="scientific">Spirosoma foliorum</name>
    <dbReference type="NCBI Taxonomy" id="2710596"/>
    <lineage>
        <taxon>Bacteria</taxon>
        <taxon>Pseudomonadati</taxon>
        <taxon>Bacteroidota</taxon>
        <taxon>Cytophagia</taxon>
        <taxon>Cytophagales</taxon>
        <taxon>Cytophagaceae</taxon>
        <taxon>Spirosoma</taxon>
    </lineage>
</organism>
<protein>
    <recommendedName>
        <fullName evidence="1">Ig-like domain-containing protein</fullName>
    </recommendedName>
</protein>
<feature type="domain" description="Ig-like" evidence="1">
    <location>
        <begin position="174"/>
        <end position="253"/>
    </location>
</feature>
<gene>
    <name evidence="2" type="ORF">H3H32_34955</name>
</gene>
<dbReference type="InterPro" id="IPR044023">
    <property type="entry name" value="Ig_7"/>
</dbReference>
<dbReference type="Proteomes" id="UP000515369">
    <property type="component" value="Chromosome"/>
</dbReference>
<dbReference type="RefSeq" id="WP_182460314.1">
    <property type="nucleotide sequence ID" value="NZ_CP059732.1"/>
</dbReference>
<keyword evidence="3" id="KW-1185">Reference proteome</keyword>
<proteinExistence type="predicted"/>
<dbReference type="Pfam" id="PF19081">
    <property type="entry name" value="Ig_7"/>
    <property type="match status" value="4"/>
</dbReference>
<reference evidence="2 3" key="1">
    <citation type="submission" date="2020-07" db="EMBL/GenBank/DDBJ databases">
        <title>Spirosoma foliorum sp. nov., isolated from the leaves on the Nejang mountain Korea, Republic of.</title>
        <authorList>
            <person name="Ho H."/>
            <person name="Lee Y.-J."/>
            <person name="Nurcahyanto D.-A."/>
            <person name="Kim S.-G."/>
        </authorList>
    </citation>
    <scope>NUCLEOTIDE SEQUENCE [LARGE SCALE GENOMIC DNA]</scope>
    <source>
        <strain evidence="2 3">PL0136</strain>
    </source>
</reference>
<feature type="domain" description="Ig-like" evidence="1">
    <location>
        <begin position="257"/>
        <end position="333"/>
    </location>
</feature>
<feature type="domain" description="Ig-like" evidence="1">
    <location>
        <begin position="93"/>
        <end position="170"/>
    </location>
</feature>
<evidence type="ECO:0000313" key="3">
    <source>
        <dbReference type="Proteomes" id="UP000515369"/>
    </source>
</evidence>
<dbReference type="AlphaFoldDB" id="A0A7G5GVY4"/>
<dbReference type="EMBL" id="CP059732">
    <property type="protein sequence ID" value="QMW03026.1"/>
    <property type="molecule type" value="Genomic_DNA"/>
</dbReference>
<evidence type="ECO:0000313" key="2">
    <source>
        <dbReference type="EMBL" id="QMW03026.1"/>
    </source>
</evidence>
<dbReference type="KEGG" id="sfol:H3H32_34955"/>
<feature type="domain" description="Ig-like" evidence="1">
    <location>
        <begin position="7"/>
        <end position="90"/>
    </location>
</feature>
<name>A0A7G5GVY4_9BACT</name>
<evidence type="ECO:0000259" key="1">
    <source>
        <dbReference type="Pfam" id="PF19081"/>
    </source>
</evidence>
<sequence length="636" mass="64127">MTVISRPVPPTVSSTILTYCQYDSPAPLSATAIIGNTLNWYGTNETGGVASLSATIPSTNTPGSTRYYVSQSDGNGCESSTRAFISVTVNAKPVAPTTNSIILCQNANSVSLQTGVTSGSNLKWYNAQTGGTLYTGTPALSTSAVGVTTYYVSQTSNGCESDRSAVVVTIKALPVAPTVTPNPQLLCQSSVPSSLTATTSTGGTLNWYTIQTGGNPSSVAPIPSTSNVGPQTYYVSQTVDGCEGPRAALNIVVIAKPAIPTVVSPMAACQLSTPVTLAATGTNLKWYADPSTTTTIPTPTPPTTTPGTTAYYVSQTDANGCESGRASITVIINASPNATLVSSGTLTCAITSVTLTAGTGVGYSFSGPGIASQNPISGTAVVTAAGVYSVTITNANGCAAMQTTSVQSNTTVPVATLTQNGPLTPGTPSATLTAGGGSLYAFSGPGLVSQNSIAGTAVANVSGTYSVTVTTANGCFSTASVALAGTDLTPIIIMPQANFPAAGSVVDFLVRVSEVSGLPTSMGNVTIVITAPVGYMILFNQFISNIDVSGGNVNVPVNNVNWNTTADLAGRQLSLTMKAGQFIEAGGASILGVSIIRTTASSGSISNISVAVQNDISKEYDGVLSNNVYARVINGL</sequence>
<accession>A0A7G5GVY4</accession>